<dbReference type="EMBL" id="BTPD01000001">
    <property type="protein sequence ID" value="GMQ27462.1"/>
    <property type="molecule type" value="Genomic_DNA"/>
</dbReference>
<evidence type="ECO:0000313" key="2">
    <source>
        <dbReference type="Proteomes" id="UP001338309"/>
    </source>
</evidence>
<comment type="caution">
    <text evidence="1">The sequence shown here is derived from an EMBL/GenBank/DDBJ whole genome shotgun (WGS) entry which is preliminary data.</text>
</comment>
<evidence type="ECO:0008006" key="3">
    <source>
        <dbReference type="Google" id="ProtNLM"/>
    </source>
</evidence>
<sequence>MTKPLDVFCEIPCLTEQSKQLGGVALQKKWFKSADKRIIGQYLQKFIDYNSEQFKFLGVQPYIIGSDQSTALAFRSSGFIGSIPLRASDTGKQIGDFVVMPRFTGRDRFEDYIEILNLLGTEISPEVIDSLPLASGKNFRPPLYLEAVKFIAALEKLTMRPWRKFDNIEKVSSQPTGQINWTKYINNQFKVENRLKFPARTNMLREFHSEYSEIRYVFDICKSEILSANTPQRIKNSLRTRLSFLEERLYYHKPKATNKITIRFSDSPTVKACKEQANRILNFNLVDSTAWRVDFSDVFEKFIQYIFKEAAKETGGRLYSNFKFHSRTSKHYAWELKHIEPDAIFQKENALVFIDAKYKSNLYNKFDQSEVLKEDHRHDLHQIMAYSSFSKADLKYGFLCYPSDQIELKIIRYKNIINEAINTILILGVPLKLNAINEVKKLLVETLNRIESNSFERVY</sequence>
<organism evidence="1 2">
    <name type="scientific">Algoriphagus confluentis</name>
    <dbReference type="NCBI Taxonomy" id="1697556"/>
    <lineage>
        <taxon>Bacteria</taxon>
        <taxon>Pseudomonadati</taxon>
        <taxon>Bacteroidota</taxon>
        <taxon>Cytophagia</taxon>
        <taxon>Cytophagales</taxon>
        <taxon>Cyclobacteriaceae</taxon>
        <taxon>Algoriphagus</taxon>
    </lineage>
</organism>
<dbReference type="RefSeq" id="WP_338222281.1">
    <property type="nucleotide sequence ID" value="NZ_BTPD01000001.1"/>
</dbReference>
<protein>
    <recommendedName>
        <fullName evidence="3">Restriction endonuclease</fullName>
    </recommendedName>
</protein>
<evidence type="ECO:0000313" key="1">
    <source>
        <dbReference type="EMBL" id="GMQ27462.1"/>
    </source>
</evidence>
<gene>
    <name evidence="1" type="ORF">Aconfl_01040</name>
</gene>
<dbReference type="Proteomes" id="UP001338309">
    <property type="component" value="Unassembled WGS sequence"/>
</dbReference>
<name>A0ABQ6PJ05_9BACT</name>
<keyword evidence="2" id="KW-1185">Reference proteome</keyword>
<proteinExistence type="predicted"/>
<reference evidence="1 2" key="1">
    <citation type="submission" date="2023-08" db="EMBL/GenBank/DDBJ databases">
        <title>Draft genome sequence of Algoriphagus confluentis.</title>
        <authorList>
            <person name="Takatani N."/>
            <person name="Hosokawa M."/>
            <person name="Sawabe T."/>
        </authorList>
    </citation>
    <scope>NUCLEOTIDE SEQUENCE [LARGE SCALE GENOMIC DNA]</scope>
    <source>
        <strain evidence="1 2">NBRC 111222</strain>
    </source>
</reference>
<accession>A0ABQ6PJ05</accession>